<comment type="caution">
    <text evidence="1">The sequence shown here is derived from an EMBL/GenBank/DDBJ whole genome shotgun (WGS) entry which is preliminary data.</text>
</comment>
<proteinExistence type="predicted"/>
<reference evidence="1" key="1">
    <citation type="submission" date="2018-04" db="EMBL/GenBank/DDBJ databases">
        <title>Whole genome sequencing of Hypsizygus marmoreus.</title>
        <authorList>
            <person name="Choi I.-G."/>
            <person name="Min B."/>
            <person name="Kim J.-G."/>
            <person name="Kim S."/>
            <person name="Oh Y.-L."/>
            <person name="Kong W.-S."/>
            <person name="Park H."/>
            <person name="Jeong J."/>
            <person name="Song E.-S."/>
        </authorList>
    </citation>
    <scope>NUCLEOTIDE SEQUENCE [LARGE SCALE GENOMIC DNA]</scope>
    <source>
        <strain evidence="1">51987-8</strain>
    </source>
</reference>
<keyword evidence="2" id="KW-1185">Reference proteome</keyword>
<dbReference type="EMBL" id="LUEZ02000017">
    <property type="protein sequence ID" value="RDB27350.1"/>
    <property type="molecule type" value="Genomic_DNA"/>
</dbReference>
<dbReference type="OrthoDB" id="3352450at2759"/>
<accession>A0A369K1H3</accession>
<protein>
    <submittedName>
        <fullName evidence="1">Uncharacterized protein</fullName>
    </submittedName>
</protein>
<evidence type="ECO:0000313" key="1">
    <source>
        <dbReference type="EMBL" id="RDB27350.1"/>
    </source>
</evidence>
<sequence length="77" mass="8080">MDGFNSELGSERTSQLPPDVRARALTEAKKEGIFAGLSSGLASAVVGQKLMGFNRNKTIVCGILSGVLAGYMFTQVS</sequence>
<gene>
    <name evidence="1" type="ORF">Hypma_004320</name>
</gene>
<dbReference type="InParanoid" id="A0A369K1H3"/>
<evidence type="ECO:0000313" key="2">
    <source>
        <dbReference type="Proteomes" id="UP000076154"/>
    </source>
</evidence>
<dbReference type="Proteomes" id="UP000076154">
    <property type="component" value="Unassembled WGS sequence"/>
</dbReference>
<name>A0A369K1H3_HYPMA</name>
<organism evidence="1 2">
    <name type="scientific">Hypsizygus marmoreus</name>
    <name type="common">White beech mushroom</name>
    <name type="synonym">Agaricus marmoreus</name>
    <dbReference type="NCBI Taxonomy" id="39966"/>
    <lineage>
        <taxon>Eukaryota</taxon>
        <taxon>Fungi</taxon>
        <taxon>Dikarya</taxon>
        <taxon>Basidiomycota</taxon>
        <taxon>Agaricomycotina</taxon>
        <taxon>Agaricomycetes</taxon>
        <taxon>Agaricomycetidae</taxon>
        <taxon>Agaricales</taxon>
        <taxon>Tricholomatineae</taxon>
        <taxon>Lyophyllaceae</taxon>
        <taxon>Hypsizygus</taxon>
    </lineage>
</organism>
<dbReference type="AlphaFoldDB" id="A0A369K1H3"/>